<dbReference type="EMBL" id="AP012057">
    <property type="protein sequence ID" value="BAN01472.1"/>
    <property type="molecule type" value="Genomic_DNA"/>
</dbReference>
<evidence type="ECO:0000256" key="17">
    <source>
        <dbReference type="ARBA" id="ARBA00030571"/>
    </source>
</evidence>
<keyword evidence="10" id="KW-0169">Cobalamin biosynthesis</keyword>
<evidence type="ECO:0000256" key="5">
    <source>
        <dbReference type="ARBA" id="ARBA00004692"/>
    </source>
</evidence>
<keyword evidence="11 20" id="KW-0808">Transferase</keyword>
<dbReference type="CDD" id="cd00544">
    <property type="entry name" value="CobU"/>
    <property type="match status" value="1"/>
</dbReference>
<dbReference type="GO" id="GO:0009236">
    <property type="term" value="P:cobalamin biosynthetic process"/>
    <property type="evidence" value="ECO:0007669"/>
    <property type="project" value="UniProtKB-UniPathway"/>
</dbReference>
<dbReference type="PIRSF" id="PIRSF006135">
    <property type="entry name" value="CobU"/>
    <property type="match status" value="1"/>
</dbReference>
<keyword evidence="15 19" id="KW-0342">GTP-binding</keyword>
<organism evidence="20 21">
    <name type="scientific">Ilumatobacter coccineus (strain NBRC 103263 / KCTC 29153 / YM16-304)</name>
    <dbReference type="NCBI Taxonomy" id="1313172"/>
    <lineage>
        <taxon>Bacteria</taxon>
        <taxon>Bacillati</taxon>
        <taxon>Actinomycetota</taxon>
        <taxon>Acidimicrobiia</taxon>
        <taxon>Acidimicrobiales</taxon>
        <taxon>Ilumatobacteraceae</taxon>
        <taxon>Ilumatobacter</taxon>
    </lineage>
</organism>
<feature type="active site" description="GMP-histidine intermediate" evidence="18">
    <location>
        <position position="49"/>
    </location>
</feature>
<dbReference type="Proteomes" id="UP000011863">
    <property type="component" value="Chromosome"/>
</dbReference>
<evidence type="ECO:0000313" key="20">
    <source>
        <dbReference type="EMBL" id="BAN01472.1"/>
    </source>
</evidence>
<evidence type="ECO:0000256" key="7">
    <source>
        <dbReference type="ARBA" id="ARBA00007490"/>
    </source>
</evidence>
<dbReference type="GO" id="GO:0008820">
    <property type="term" value="F:cobinamide phosphate guanylyltransferase activity"/>
    <property type="evidence" value="ECO:0007669"/>
    <property type="project" value="UniProtKB-EC"/>
</dbReference>
<feature type="binding site" evidence="19">
    <location>
        <begin position="33"/>
        <end position="35"/>
    </location>
    <ligand>
        <name>GTP</name>
        <dbReference type="ChEBI" id="CHEBI:37565"/>
    </ligand>
</feature>
<comment type="catalytic activity">
    <reaction evidence="2">
        <text>adenosylcob(III)inamide phosphate + GTP + H(+) = adenosylcob(III)inamide-GDP + diphosphate</text>
        <dbReference type="Rhea" id="RHEA:22712"/>
        <dbReference type="ChEBI" id="CHEBI:15378"/>
        <dbReference type="ChEBI" id="CHEBI:33019"/>
        <dbReference type="ChEBI" id="CHEBI:37565"/>
        <dbReference type="ChEBI" id="CHEBI:58502"/>
        <dbReference type="ChEBI" id="CHEBI:60487"/>
        <dbReference type="EC" id="2.7.7.62"/>
    </reaction>
</comment>
<dbReference type="PANTHER" id="PTHR34848:SF1">
    <property type="entry name" value="BIFUNCTIONAL ADENOSYLCOBALAMIN BIOSYNTHESIS PROTEIN COBU"/>
    <property type="match status" value="1"/>
</dbReference>
<dbReference type="EC" id="2.7.1.156" evidence="8"/>
<evidence type="ECO:0000256" key="18">
    <source>
        <dbReference type="PIRSR" id="PIRSR006135-1"/>
    </source>
</evidence>
<gene>
    <name evidence="20" type="primary">cobP</name>
    <name evidence="20" type="ORF">YM304_11580</name>
</gene>
<evidence type="ECO:0000256" key="10">
    <source>
        <dbReference type="ARBA" id="ARBA00022573"/>
    </source>
</evidence>
<evidence type="ECO:0000256" key="9">
    <source>
        <dbReference type="ARBA" id="ARBA00012523"/>
    </source>
</evidence>
<evidence type="ECO:0000256" key="4">
    <source>
        <dbReference type="ARBA" id="ARBA00003889"/>
    </source>
</evidence>
<dbReference type="PANTHER" id="PTHR34848">
    <property type="match status" value="1"/>
</dbReference>
<feature type="binding site" evidence="19">
    <location>
        <begin position="50"/>
        <end position="53"/>
    </location>
    <ligand>
        <name>GTP</name>
        <dbReference type="ChEBI" id="CHEBI:37565"/>
    </ligand>
</feature>
<dbReference type="RefSeq" id="WP_015440719.1">
    <property type="nucleotide sequence ID" value="NC_020520.1"/>
</dbReference>
<evidence type="ECO:0000256" key="19">
    <source>
        <dbReference type="PIRSR" id="PIRSR006135-2"/>
    </source>
</evidence>
<reference evidence="20 21" key="1">
    <citation type="journal article" date="2013" name="Int. J. Syst. Evol. Microbiol.">
        <title>Ilumatobacter nonamiense sp. nov. and Ilumatobacter coccineum sp. nov., isolated from seashore sand.</title>
        <authorList>
            <person name="Matsumoto A."/>
            <person name="Kasai H."/>
            <person name="Matsuo Y."/>
            <person name="Shizuri Y."/>
            <person name="Ichikawa N."/>
            <person name="Fujita N."/>
            <person name="Omura S."/>
            <person name="Takahashi Y."/>
        </authorList>
    </citation>
    <scope>NUCLEOTIDE SEQUENCE [LARGE SCALE GENOMIC DNA]</scope>
    <source>
        <strain evidence="21">NBRC 103263 / KCTC 29153 / YM16-304</strain>
    </source>
</reference>
<feature type="binding site" evidence="19">
    <location>
        <begin position="8"/>
        <end position="15"/>
    </location>
    <ligand>
        <name>GTP</name>
        <dbReference type="ChEBI" id="CHEBI:37565"/>
    </ligand>
</feature>
<dbReference type="OrthoDB" id="9788370at2"/>
<evidence type="ECO:0000256" key="11">
    <source>
        <dbReference type="ARBA" id="ARBA00022679"/>
    </source>
</evidence>
<evidence type="ECO:0000256" key="1">
    <source>
        <dbReference type="ARBA" id="ARBA00000312"/>
    </source>
</evidence>
<keyword evidence="14" id="KW-0067">ATP-binding</keyword>
<dbReference type="Gene3D" id="3.40.50.300">
    <property type="entry name" value="P-loop containing nucleotide triphosphate hydrolases"/>
    <property type="match status" value="1"/>
</dbReference>
<evidence type="ECO:0000256" key="16">
    <source>
        <dbReference type="ARBA" id="ARBA00029570"/>
    </source>
</evidence>
<evidence type="ECO:0000256" key="15">
    <source>
        <dbReference type="ARBA" id="ARBA00023134"/>
    </source>
</evidence>
<accession>A0A6C7E5Q6</accession>
<comment type="catalytic activity">
    <reaction evidence="3">
        <text>adenosylcob(III)inamide + GTP = adenosylcob(III)inamide phosphate + GDP + H(+)</text>
        <dbReference type="Rhea" id="RHEA:15765"/>
        <dbReference type="ChEBI" id="CHEBI:2480"/>
        <dbReference type="ChEBI" id="CHEBI:15378"/>
        <dbReference type="ChEBI" id="CHEBI:37565"/>
        <dbReference type="ChEBI" id="CHEBI:58189"/>
        <dbReference type="ChEBI" id="CHEBI:58502"/>
        <dbReference type="EC" id="2.7.1.156"/>
    </reaction>
</comment>
<keyword evidence="20" id="KW-0548">Nucleotidyltransferase</keyword>
<dbReference type="InterPro" id="IPR003203">
    <property type="entry name" value="CobU/CobP"/>
</dbReference>
<dbReference type="InterPro" id="IPR027417">
    <property type="entry name" value="P-loop_NTPase"/>
</dbReference>
<keyword evidence="13 20" id="KW-0418">Kinase</keyword>
<keyword evidence="21" id="KW-1185">Reference proteome</keyword>
<evidence type="ECO:0000256" key="12">
    <source>
        <dbReference type="ARBA" id="ARBA00022741"/>
    </source>
</evidence>
<evidence type="ECO:0000256" key="2">
    <source>
        <dbReference type="ARBA" id="ARBA00000711"/>
    </source>
</evidence>
<dbReference type="GO" id="GO:0043752">
    <property type="term" value="F:adenosylcobinamide kinase activity"/>
    <property type="evidence" value="ECO:0007669"/>
    <property type="project" value="UniProtKB-EC"/>
</dbReference>
<dbReference type="GO" id="GO:0005525">
    <property type="term" value="F:GTP binding"/>
    <property type="evidence" value="ECO:0007669"/>
    <property type="project" value="UniProtKB-KW"/>
</dbReference>
<evidence type="ECO:0000256" key="8">
    <source>
        <dbReference type="ARBA" id="ARBA00012016"/>
    </source>
</evidence>
<proteinExistence type="inferred from homology"/>
<name>A0A6C7E5Q6_ILUCY</name>
<dbReference type="GO" id="GO:0005524">
    <property type="term" value="F:ATP binding"/>
    <property type="evidence" value="ECO:0007669"/>
    <property type="project" value="UniProtKB-KW"/>
</dbReference>
<comment type="pathway">
    <text evidence="6">Cofactor biosynthesis; adenosylcobalamin biosynthesis; adenosylcobalamin from cob(II)yrinate a,c-diamide: step 5/7.</text>
</comment>
<dbReference type="NCBIfam" id="NF004469">
    <property type="entry name" value="PRK05800.1"/>
    <property type="match status" value="1"/>
</dbReference>
<evidence type="ECO:0000256" key="6">
    <source>
        <dbReference type="ARBA" id="ARBA00005159"/>
    </source>
</evidence>
<dbReference type="EC" id="2.7.7.62" evidence="9"/>
<comment type="pathway">
    <text evidence="5">Cofactor biosynthesis; adenosylcobalamin biosynthesis; adenosylcobalamin from cob(II)yrinate a,c-diamide: step 6/7.</text>
</comment>
<comment type="function">
    <text evidence="4">Catalyzes ATP-dependent phosphorylation of adenosylcobinamide and addition of GMP to adenosylcobinamide phosphate.</text>
</comment>
<evidence type="ECO:0000313" key="21">
    <source>
        <dbReference type="Proteomes" id="UP000011863"/>
    </source>
</evidence>
<keyword evidence="12 19" id="KW-0547">Nucleotide-binding</keyword>
<feature type="binding site" evidence="19">
    <location>
        <position position="61"/>
    </location>
    <ligand>
        <name>GTP</name>
        <dbReference type="ChEBI" id="CHEBI:37565"/>
    </ligand>
</feature>
<evidence type="ECO:0000256" key="14">
    <source>
        <dbReference type="ARBA" id="ARBA00022840"/>
    </source>
</evidence>
<evidence type="ECO:0000256" key="3">
    <source>
        <dbReference type="ARBA" id="ARBA00001522"/>
    </source>
</evidence>
<evidence type="ECO:0000256" key="13">
    <source>
        <dbReference type="ARBA" id="ARBA00022777"/>
    </source>
</evidence>
<dbReference type="UniPathway" id="UPA00148">
    <property type="reaction ID" value="UER00236"/>
</dbReference>
<sequence>MSLTLLLGGARSGKSSLAVEIGRRFDGPVTYVATAPVVDDDMADRIERHRDERPASWRTIEEEVDLDGAVRSVDEGLVIVDCVTLWTSNLMWREIDDDEIRRRAVDAAATCAARSERVVVISNEVGLGVHPEAELGRRYRDLLGWVNQSFAAVADPALLLVAGKAVVLSDPWQTLDP</sequence>
<comment type="catalytic activity">
    <reaction evidence="1">
        <text>adenosylcob(III)inamide + ATP = adenosylcob(III)inamide phosphate + ADP + H(+)</text>
        <dbReference type="Rhea" id="RHEA:15769"/>
        <dbReference type="ChEBI" id="CHEBI:2480"/>
        <dbReference type="ChEBI" id="CHEBI:15378"/>
        <dbReference type="ChEBI" id="CHEBI:30616"/>
        <dbReference type="ChEBI" id="CHEBI:58502"/>
        <dbReference type="ChEBI" id="CHEBI:456216"/>
        <dbReference type="EC" id="2.7.1.156"/>
    </reaction>
</comment>
<dbReference type="Pfam" id="PF02283">
    <property type="entry name" value="CobU"/>
    <property type="match status" value="1"/>
</dbReference>
<protein>
    <recommendedName>
        <fullName evidence="16">Adenosylcobinamide kinase</fullName>
        <ecNumber evidence="8">2.7.1.156</ecNumber>
        <ecNumber evidence="9">2.7.7.62</ecNumber>
    </recommendedName>
    <alternativeName>
        <fullName evidence="17">Adenosylcobinamide-phosphate guanylyltransferase</fullName>
    </alternativeName>
</protein>
<dbReference type="AlphaFoldDB" id="A0A6C7E5Q6"/>
<dbReference type="KEGG" id="aym:YM304_11580"/>
<comment type="similarity">
    <text evidence="7">Belongs to the CobU/CobP family.</text>
</comment>
<dbReference type="SUPFAM" id="SSF52540">
    <property type="entry name" value="P-loop containing nucleoside triphosphate hydrolases"/>
    <property type="match status" value="1"/>
</dbReference>
<feature type="binding site" evidence="19">
    <location>
        <position position="81"/>
    </location>
    <ligand>
        <name>GTP</name>
        <dbReference type="ChEBI" id="CHEBI:37565"/>
    </ligand>
</feature>